<evidence type="ECO:0000313" key="1">
    <source>
        <dbReference type="EMBL" id="QBI20685.1"/>
    </source>
</evidence>
<dbReference type="Proteomes" id="UP000291469">
    <property type="component" value="Chromosome"/>
</dbReference>
<dbReference type="RefSeq" id="WP_131155679.1">
    <property type="nucleotide sequence ID" value="NZ_CP036402.1"/>
</dbReference>
<sequence length="384" mass="41440">MAGSGASHEAGSRAGAASRPDAVVLVLSTVHQADDPRLRYRTVAVVAADGPVRYATRPPAPATVDDHEWRALPGGRPRRWLAAVREAWRRDVALVSVHDPELIPLALATRYLRRRPVIVDVHEDVPAQIATKAWLPRPLRRPLAWLAAGLLRAAERGCVVTLAEPNYADRFRRAHPVLPNYPDPASLPQAAPSDGWFVYVGDVTEVRGARLAVAAVGRLEPPRRLRLIGRCASDLATVLRADADAHDVELDLPGFVPHPHAMARVATAEAGLSPLADIPNYRRSLPTKTLEYLGAGVPVVASDLPGTREVVGDLPGVRLVAAPGPGPPAPHDVQSWAEALRAVRADPGVRARALTGRDAVRARFAWPSTHLRRIYADARTTHGR</sequence>
<dbReference type="KEGG" id="erz:ER308_14705"/>
<dbReference type="Pfam" id="PF13692">
    <property type="entry name" value="Glyco_trans_1_4"/>
    <property type="match status" value="1"/>
</dbReference>
<dbReference type="OrthoDB" id="477186at2"/>
<name>A0A411YH67_9ACTN</name>
<evidence type="ECO:0000313" key="2">
    <source>
        <dbReference type="Proteomes" id="UP000291469"/>
    </source>
</evidence>
<protein>
    <submittedName>
        <fullName evidence="1">Glycosyltransferase</fullName>
    </submittedName>
</protein>
<dbReference type="PANTHER" id="PTHR12526">
    <property type="entry name" value="GLYCOSYLTRANSFERASE"/>
    <property type="match status" value="1"/>
</dbReference>
<dbReference type="GO" id="GO:0016740">
    <property type="term" value="F:transferase activity"/>
    <property type="evidence" value="ECO:0007669"/>
    <property type="project" value="UniProtKB-KW"/>
</dbReference>
<reference evidence="1 2" key="1">
    <citation type="submission" date="2019-01" db="EMBL/GenBank/DDBJ databases">
        <title>Egibacter rhizosphaerae EGI 80759T.</title>
        <authorList>
            <person name="Chen D.-D."/>
            <person name="Tian Y."/>
            <person name="Jiao J.-Y."/>
            <person name="Zhang X.-T."/>
            <person name="Zhang Y.-G."/>
            <person name="Zhang Y."/>
            <person name="Xiao M."/>
            <person name="Shu W.-S."/>
            <person name="Li W.-J."/>
        </authorList>
    </citation>
    <scope>NUCLEOTIDE SEQUENCE [LARGE SCALE GENOMIC DNA]</scope>
    <source>
        <strain evidence="1 2">EGI 80759</strain>
    </source>
</reference>
<keyword evidence="2" id="KW-1185">Reference proteome</keyword>
<proteinExistence type="predicted"/>
<dbReference type="EMBL" id="CP036402">
    <property type="protein sequence ID" value="QBI20685.1"/>
    <property type="molecule type" value="Genomic_DNA"/>
</dbReference>
<organism evidence="1 2">
    <name type="scientific">Egibacter rhizosphaerae</name>
    <dbReference type="NCBI Taxonomy" id="1670831"/>
    <lineage>
        <taxon>Bacteria</taxon>
        <taxon>Bacillati</taxon>
        <taxon>Actinomycetota</taxon>
        <taxon>Nitriliruptoria</taxon>
        <taxon>Egibacterales</taxon>
        <taxon>Egibacteraceae</taxon>
        <taxon>Egibacter</taxon>
    </lineage>
</organism>
<dbReference type="AlphaFoldDB" id="A0A411YH67"/>
<accession>A0A411YH67</accession>
<dbReference type="Gene3D" id="3.40.50.2000">
    <property type="entry name" value="Glycogen Phosphorylase B"/>
    <property type="match status" value="2"/>
</dbReference>
<gene>
    <name evidence="1" type="ORF">ER308_14705</name>
</gene>
<dbReference type="SUPFAM" id="SSF53756">
    <property type="entry name" value="UDP-Glycosyltransferase/glycogen phosphorylase"/>
    <property type="match status" value="1"/>
</dbReference>
<keyword evidence="1" id="KW-0808">Transferase</keyword>